<accession>A0A0D7EEV3</accession>
<comment type="caution">
    <text evidence="1">The sequence shown here is derived from an EMBL/GenBank/DDBJ whole genome shotgun (WGS) entry which is preliminary data.</text>
</comment>
<dbReference type="EMBL" id="JXXE01000467">
    <property type="protein sequence ID" value="KIZ39060.1"/>
    <property type="molecule type" value="Genomic_DNA"/>
</dbReference>
<evidence type="ECO:0000313" key="2">
    <source>
        <dbReference type="Proteomes" id="UP000032515"/>
    </source>
</evidence>
<proteinExistence type="predicted"/>
<evidence type="ECO:0008006" key="3">
    <source>
        <dbReference type="Google" id="ProtNLM"/>
    </source>
</evidence>
<dbReference type="OrthoDB" id="7005926at2"/>
<sequence>MSNRLQDLTNRIAAIRLQRKAIAAKSGLDESTIGRTLNVATVPLSSTLDRIESVLSAEEIRLARHLATLPHVQAALAADRDASEAA</sequence>
<protein>
    <recommendedName>
        <fullName evidence="3">HTH cro/C1-type domain-containing protein</fullName>
    </recommendedName>
</protein>
<name>A0A0D7EEV3_RHOPL</name>
<gene>
    <name evidence="1" type="ORF">OO17_21620</name>
</gene>
<evidence type="ECO:0000313" key="1">
    <source>
        <dbReference type="EMBL" id="KIZ39060.1"/>
    </source>
</evidence>
<reference evidence="1 2" key="1">
    <citation type="submission" date="2014-11" db="EMBL/GenBank/DDBJ databases">
        <title>Genomics and ecophysiology of heterotrophic nitrogen fixing bacteria isolated from estuarine surface water.</title>
        <authorList>
            <person name="Bentzon-Tilia M."/>
            <person name="Severin I."/>
            <person name="Hansen L.H."/>
            <person name="Riemann L."/>
        </authorList>
    </citation>
    <scope>NUCLEOTIDE SEQUENCE [LARGE SCALE GENOMIC DNA]</scope>
    <source>
        <strain evidence="1 2">BAL398</strain>
    </source>
</reference>
<dbReference type="PATRIC" id="fig|1076.23.peg.5073"/>
<organism evidence="1 2">
    <name type="scientific">Rhodopseudomonas palustris</name>
    <dbReference type="NCBI Taxonomy" id="1076"/>
    <lineage>
        <taxon>Bacteria</taxon>
        <taxon>Pseudomonadati</taxon>
        <taxon>Pseudomonadota</taxon>
        <taxon>Alphaproteobacteria</taxon>
        <taxon>Hyphomicrobiales</taxon>
        <taxon>Nitrobacteraceae</taxon>
        <taxon>Rhodopseudomonas</taxon>
    </lineage>
</organism>
<dbReference type="AlphaFoldDB" id="A0A0D7EEV3"/>
<dbReference type="Proteomes" id="UP000032515">
    <property type="component" value="Unassembled WGS sequence"/>
</dbReference>
<dbReference type="RefSeq" id="WP_044415465.1">
    <property type="nucleotide sequence ID" value="NZ_JXXE01000467.1"/>
</dbReference>